<feature type="transmembrane region" description="Helical" evidence="14">
    <location>
        <begin position="126"/>
        <end position="151"/>
    </location>
</feature>
<feature type="transmembrane region" description="Helical" evidence="14">
    <location>
        <begin position="460"/>
        <end position="483"/>
    </location>
</feature>
<comment type="similarity">
    <text evidence="2 13">Belongs to the sodium:solute symporter (SSF) (TC 2.A.21) family.</text>
</comment>
<reference evidence="15 16" key="1">
    <citation type="submission" date="2022-06" db="EMBL/GenBank/DDBJ databases">
        <title>Draft genome sequence of type strain Streptomyces rubrisoli DSM 42083.</title>
        <authorList>
            <person name="Duangmal K."/>
            <person name="Klaysubun C."/>
        </authorList>
    </citation>
    <scope>NUCLEOTIDE SEQUENCE [LARGE SCALE GENOMIC DNA]</scope>
    <source>
        <strain evidence="15 16">DSM 42083</strain>
    </source>
</reference>
<dbReference type="InterPro" id="IPR038377">
    <property type="entry name" value="Na/Glc_symporter_sf"/>
</dbReference>
<comment type="catalytic activity">
    <reaction evidence="12">
        <text>L-proline(in) + Na(+)(in) = L-proline(out) + Na(+)(out)</text>
        <dbReference type="Rhea" id="RHEA:28967"/>
        <dbReference type="ChEBI" id="CHEBI:29101"/>
        <dbReference type="ChEBI" id="CHEBI:60039"/>
    </reaction>
</comment>
<dbReference type="Pfam" id="PF00474">
    <property type="entry name" value="SSF"/>
    <property type="match status" value="1"/>
</dbReference>
<feature type="transmembrane region" description="Helical" evidence="14">
    <location>
        <begin position="6"/>
        <end position="24"/>
    </location>
</feature>
<feature type="transmembrane region" description="Helical" evidence="14">
    <location>
        <begin position="245"/>
        <end position="268"/>
    </location>
</feature>
<organism evidence="15 16">
    <name type="scientific">Streptantibioticus rubrisoli</name>
    <dbReference type="NCBI Taxonomy" id="1387313"/>
    <lineage>
        <taxon>Bacteria</taxon>
        <taxon>Bacillati</taxon>
        <taxon>Actinomycetota</taxon>
        <taxon>Actinomycetes</taxon>
        <taxon>Kitasatosporales</taxon>
        <taxon>Streptomycetaceae</taxon>
        <taxon>Streptantibioticus</taxon>
    </lineage>
</organism>
<protein>
    <recommendedName>
        <fullName evidence="14">Sodium/proline symporter</fullName>
    </recommendedName>
    <alternativeName>
        <fullName evidence="14">Proline permease</fullName>
    </alternativeName>
</protein>
<accession>A0ABT1PIV9</accession>
<evidence type="ECO:0000256" key="5">
    <source>
        <dbReference type="ARBA" id="ARBA00022692"/>
    </source>
</evidence>
<comment type="subcellular location">
    <subcellularLocation>
        <location evidence="1 14">Cell membrane</location>
        <topology evidence="1 14">Multi-pass membrane protein</topology>
    </subcellularLocation>
</comment>
<dbReference type="PANTHER" id="PTHR48086">
    <property type="entry name" value="SODIUM/PROLINE SYMPORTER-RELATED"/>
    <property type="match status" value="1"/>
</dbReference>
<keyword evidence="11 14" id="KW-0739">Sodium transport</keyword>
<keyword evidence="5 14" id="KW-0812">Transmembrane</keyword>
<dbReference type="InterPro" id="IPR001734">
    <property type="entry name" value="Na/solute_symporter"/>
</dbReference>
<evidence type="ECO:0000256" key="12">
    <source>
        <dbReference type="ARBA" id="ARBA00033708"/>
    </source>
</evidence>
<dbReference type="PROSITE" id="PS50283">
    <property type="entry name" value="NA_SOLUT_SYMP_3"/>
    <property type="match status" value="1"/>
</dbReference>
<evidence type="ECO:0000256" key="10">
    <source>
        <dbReference type="ARBA" id="ARBA00023136"/>
    </source>
</evidence>
<dbReference type="NCBIfam" id="TIGR00813">
    <property type="entry name" value="sss"/>
    <property type="match status" value="1"/>
</dbReference>
<keyword evidence="3 14" id="KW-0813">Transport</keyword>
<evidence type="ECO:0000313" key="16">
    <source>
        <dbReference type="Proteomes" id="UP001206206"/>
    </source>
</evidence>
<keyword evidence="8 14" id="KW-0915">Sodium</keyword>
<evidence type="ECO:0000256" key="11">
    <source>
        <dbReference type="ARBA" id="ARBA00023201"/>
    </source>
</evidence>
<keyword evidence="4 14" id="KW-1003">Cell membrane</keyword>
<keyword evidence="9 14" id="KW-0406">Ion transport</keyword>
<comment type="function">
    <text evidence="14">Catalyzes the sodium-dependent uptake of extracellular L-proline.</text>
</comment>
<feature type="transmembrane region" description="Helical" evidence="14">
    <location>
        <begin position="320"/>
        <end position="343"/>
    </location>
</feature>
<feature type="transmembrane region" description="Helical" evidence="14">
    <location>
        <begin position="375"/>
        <end position="395"/>
    </location>
</feature>
<evidence type="ECO:0000256" key="6">
    <source>
        <dbReference type="ARBA" id="ARBA00022847"/>
    </source>
</evidence>
<dbReference type="InterPro" id="IPR011851">
    <property type="entry name" value="Na/Pro_symporter"/>
</dbReference>
<keyword evidence="16" id="KW-1185">Reference proteome</keyword>
<dbReference type="Proteomes" id="UP001206206">
    <property type="component" value="Unassembled WGS sequence"/>
</dbReference>
<keyword evidence="14" id="KW-0029">Amino-acid transport</keyword>
<sequence>MELQTAPIMITFGLFMFVMIGIGVHQGTETFVEFVLGGRRLNPLVAALSAEASDMSGWLFVGLPGAVYAGGISATWIAVGLAMGTYLNWRLVAPRLRTYTERANNAVTLPAYLEERFEDRGRTLRTISATVTVVFFTVYVASGFVAGGLLFNQIFGVGFEFGVTVFAVVMVTYSVLGGFRAVSASHLLQGTLMLVGALAAPAIGVWRFGGLGALHRALAHGSAALLDMGSQASFANGQWSAGRPLGATAVISMFAWGLGYFGQPHILARFMAIQNPGDIPKARRISAGWVVLALVGASFAGLLGTVLIQRPLTDPETVFIALATQLANPWLAGVLLVAVLAAIKSTADSQLLVTATSVTEDFFHAYVHRRASDAALLWTARAAVVGVAGVAYLIALSGGDVLGIVSYAWAGFGAAFGPVLLLSLYWPGMTKAGATAGIVTGALTVLLWDRIDPLLGPLRTGVYAMVPGVVAATAAALCFSAFVGSPPRQRFCDDAAHSAAKHRRCDQT</sequence>
<keyword evidence="7 14" id="KW-1133">Transmembrane helix</keyword>
<feature type="transmembrane region" description="Helical" evidence="14">
    <location>
        <begin position="401"/>
        <end position="425"/>
    </location>
</feature>
<gene>
    <name evidence="15" type="primary">putP</name>
    <name evidence="15" type="ORF">NON19_25490</name>
</gene>
<evidence type="ECO:0000256" key="8">
    <source>
        <dbReference type="ARBA" id="ARBA00023053"/>
    </source>
</evidence>
<dbReference type="InterPro" id="IPR050277">
    <property type="entry name" value="Sodium:Solute_Symporter"/>
</dbReference>
<dbReference type="NCBIfam" id="TIGR02121">
    <property type="entry name" value="Na_Pro_sym"/>
    <property type="match status" value="1"/>
</dbReference>
<keyword evidence="6 14" id="KW-0769">Symport</keyword>
<evidence type="ECO:0000256" key="9">
    <source>
        <dbReference type="ARBA" id="ARBA00023065"/>
    </source>
</evidence>
<evidence type="ECO:0000256" key="7">
    <source>
        <dbReference type="ARBA" id="ARBA00022989"/>
    </source>
</evidence>
<feature type="transmembrane region" description="Helical" evidence="14">
    <location>
        <begin position="67"/>
        <end position="89"/>
    </location>
</feature>
<dbReference type="Gene3D" id="1.20.1730.10">
    <property type="entry name" value="Sodium/glucose cotransporter"/>
    <property type="match status" value="1"/>
</dbReference>
<feature type="transmembrane region" description="Helical" evidence="14">
    <location>
        <begin position="157"/>
        <end position="179"/>
    </location>
</feature>
<comment type="caution">
    <text evidence="15">The sequence shown here is derived from an EMBL/GenBank/DDBJ whole genome shotgun (WGS) entry which is preliminary data.</text>
</comment>
<feature type="transmembrane region" description="Helical" evidence="14">
    <location>
        <begin position="289"/>
        <end position="308"/>
    </location>
</feature>
<evidence type="ECO:0000256" key="2">
    <source>
        <dbReference type="ARBA" id="ARBA00006434"/>
    </source>
</evidence>
<evidence type="ECO:0000256" key="14">
    <source>
        <dbReference type="RuleBase" id="RU366012"/>
    </source>
</evidence>
<evidence type="ECO:0000313" key="15">
    <source>
        <dbReference type="EMBL" id="MCQ4045292.1"/>
    </source>
</evidence>
<evidence type="ECO:0000256" key="3">
    <source>
        <dbReference type="ARBA" id="ARBA00022448"/>
    </source>
</evidence>
<dbReference type="EMBL" id="JANFNH010000040">
    <property type="protein sequence ID" value="MCQ4045292.1"/>
    <property type="molecule type" value="Genomic_DNA"/>
</dbReference>
<evidence type="ECO:0000256" key="1">
    <source>
        <dbReference type="ARBA" id="ARBA00004651"/>
    </source>
</evidence>
<feature type="transmembrane region" description="Helical" evidence="14">
    <location>
        <begin position="432"/>
        <end position="448"/>
    </location>
</feature>
<proteinExistence type="inferred from homology"/>
<feature type="transmembrane region" description="Helical" evidence="14">
    <location>
        <begin position="191"/>
        <end position="209"/>
    </location>
</feature>
<evidence type="ECO:0000256" key="13">
    <source>
        <dbReference type="RuleBase" id="RU362091"/>
    </source>
</evidence>
<keyword evidence="10 14" id="KW-0472">Membrane</keyword>
<dbReference type="PANTHER" id="PTHR48086:SF3">
    <property type="entry name" value="SODIUM_PROLINE SYMPORTER"/>
    <property type="match status" value="1"/>
</dbReference>
<dbReference type="CDD" id="cd11475">
    <property type="entry name" value="SLC5sbd_PutP"/>
    <property type="match status" value="1"/>
</dbReference>
<evidence type="ECO:0000256" key="4">
    <source>
        <dbReference type="ARBA" id="ARBA00022475"/>
    </source>
</evidence>
<name>A0ABT1PIV9_9ACTN</name>
<dbReference type="RefSeq" id="WP_255931425.1">
    <property type="nucleotide sequence ID" value="NZ_JANFNH010000040.1"/>
</dbReference>